<feature type="compositionally biased region" description="Basic residues" evidence="1">
    <location>
        <begin position="1"/>
        <end position="17"/>
    </location>
</feature>
<proteinExistence type="predicted"/>
<feature type="region of interest" description="Disordered" evidence="1">
    <location>
        <begin position="64"/>
        <end position="95"/>
    </location>
</feature>
<dbReference type="AlphaFoldDB" id="A0A8H1QNT3"/>
<accession>A0A8H1QNT3</accession>
<protein>
    <submittedName>
        <fullName evidence="2">Uncharacterized protein</fullName>
    </submittedName>
</protein>
<evidence type="ECO:0000313" key="2">
    <source>
        <dbReference type="EMBL" id="TGG80668.1"/>
    </source>
</evidence>
<reference evidence="2 3" key="1">
    <citation type="submission" date="2018-10" db="EMBL/GenBank/DDBJ databases">
        <title>Isolation of pseudouridimycin from Streptomyces albus DSM 40763.</title>
        <authorList>
            <person name="Rosenqvist P."/>
            <person name="Metsae-Ketelae M."/>
            <person name="Virta P."/>
        </authorList>
    </citation>
    <scope>NUCLEOTIDE SEQUENCE [LARGE SCALE GENOMIC DNA]</scope>
    <source>
        <strain evidence="2 3">DSM 40763</strain>
    </source>
</reference>
<dbReference type="EMBL" id="RCIY01000069">
    <property type="protein sequence ID" value="TGG80668.1"/>
    <property type="molecule type" value="Genomic_DNA"/>
</dbReference>
<evidence type="ECO:0000313" key="3">
    <source>
        <dbReference type="Proteomes" id="UP000298111"/>
    </source>
</evidence>
<gene>
    <name evidence="2" type="ORF">D8771_21795</name>
</gene>
<name>A0A8H1QNT3_9ACTN</name>
<sequence length="95" mass="10069">MRPRRRARPARPPRSRPPRAGPGHPRGRAGCGARAGRPRHSPSTFAQNSGFWILLPDCGPARQGPCTAEAARPGPTPRRVFRRGPGGPAPLAAAL</sequence>
<feature type="region of interest" description="Disordered" evidence="1">
    <location>
        <begin position="1"/>
        <end position="46"/>
    </location>
</feature>
<comment type="caution">
    <text evidence="2">The sequence shown here is derived from an EMBL/GenBank/DDBJ whole genome shotgun (WGS) entry which is preliminary data.</text>
</comment>
<dbReference type="Proteomes" id="UP000298111">
    <property type="component" value="Unassembled WGS sequence"/>
</dbReference>
<organism evidence="2 3">
    <name type="scientific">Streptomyces albus</name>
    <dbReference type="NCBI Taxonomy" id="1888"/>
    <lineage>
        <taxon>Bacteria</taxon>
        <taxon>Bacillati</taxon>
        <taxon>Actinomycetota</taxon>
        <taxon>Actinomycetes</taxon>
        <taxon>Kitasatosporales</taxon>
        <taxon>Streptomycetaceae</taxon>
        <taxon>Streptomyces</taxon>
    </lineage>
</organism>
<evidence type="ECO:0000256" key="1">
    <source>
        <dbReference type="SAM" id="MobiDB-lite"/>
    </source>
</evidence>